<dbReference type="Gene3D" id="3.30.420.40">
    <property type="match status" value="2"/>
</dbReference>
<dbReference type="InParanoid" id="Q2LR54"/>
<dbReference type="Pfam" id="PF02491">
    <property type="entry name" value="SHS2_FTSA"/>
    <property type="match status" value="1"/>
</dbReference>
<dbReference type="SMART" id="SM00842">
    <property type="entry name" value="FtsA"/>
    <property type="match status" value="1"/>
</dbReference>
<dbReference type="HOGENOM" id="CLU_037850_3_2_7"/>
<dbReference type="eggNOG" id="COG0849">
    <property type="taxonomic scope" value="Bacteria"/>
</dbReference>
<evidence type="ECO:0000256" key="6">
    <source>
        <dbReference type="PIRNR" id="PIRNR003101"/>
    </source>
</evidence>
<dbReference type="InterPro" id="IPR020823">
    <property type="entry name" value="Cell_div_FtsA"/>
</dbReference>
<keyword evidence="1 5" id="KW-1003">Cell membrane</keyword>
<dbReference type="GO" id="GO:0043093">
    <property type="term" value="P:FtsZ-dependent cytokinesis"/>
    <property type="evidence" value="ECO:0007669"/>
    <property type="project" value="UniProtKB-UniRule"/>
</dbReference>
<keyword evidence="2 5" id="KW-0132">Cell division</keyword>
<evidence type="ECO:0000256" key="5">
    <source>
        <dbReference type="HAMAP-Rule" id="MF_02033"/>
    </source>
</evidence>
<reference evidence="8 9" key="1">
    <citation type="journal article" date="2007" name="Proc. Natl. Acad. Sci. U.S.A.">
        <title>The genome of Syntrophus aciditrophicus: life at the thermodynamic limit of microbial growth.</title>
        <authorList>
            <person name="McInerney M.J."/>
            <person name="Rohlin L."/>
            <person name="Mouttaki H."/>
            <person name="Kim U."/>
            <person name="Krupp R.S."/>
            <person name="Rios-Hernandez L."/>
            <person name="Sieber J."/>
            <person name="Struchtemeyer C.G."/>
            <person name="Bhattacharyya A."/>
            <person name="Campbell J.W."/>
            <person name="Gunsalus R.P."/>
        </authorList>
    </citation>
    <scope>NUCLEOTIDE SEQUENCE [LARGE SCALE GENOMIC DNA]</scope>
    <source>
        <strain evidence="8 9">SB</strain>
    </source>
</reference>
<dbReference type="STRING" id="56780.SYN_03127"/>
<comment type="subunit">
    <text evidence="5">Self-interacts. Interacts with FtsZ.</text>
</comment>
<accession>Q2LR54</accession>
<comment type="subcellular location">
    <subcellularLocation>
        <location evidence="5">Cell inner membrane</location>
        <topology evidence="5">Peripheral membrane protein</topology>
        <orientation evidence="5">Cytoplasmic side</orientation>
    </subcellularLocation>
    <text evidence="5">Localizes to the Z ring in an FtsZ-dependent manner. Targeted to the membrane through a conserved C-terminal amphipathic helix.</text>
</comment>
<keyword evidence="5" id="KW-0997">Cell inner membrane</keyword>
<evidence type="ECO:0000256" key="3">
    <source>
        <dbReference type="ARBA" id="ARBA00023136"/>
    </source>
</evidence>
<evidence type="ECO:0000256" key="4">
    <source>
        <dbReference type="ARBA" id="ARBA00023306"/>
    </source>
</evidence>
<evidence type="ECO:0000256" key="2">
    <source>
        <dbReference type="ARBA" id="ARBA00022618"/>
    </source>
</evidence>
<dbReference type="SUPFAM" id="SSF53067">
    <property type="entry name" value="Actin-like ATPase domain"/>
    <property type="match status" value="2"/>
</dbReference>
<organism evidence="8 9">
    <name type="scientific">Syntrophus aciditrophicus (strain SB)</name>
    <dbReference type="NCBI Taxonomy" id="56780"/>
    <lineage>
        <taxon>Bacteria</taxon>
        <taxon>Pseudomonadati</taxon>
        <taxon>Thermodesulfobacteriota</taxon>
        <taxon>Syntrophia</taxon>
        <taxon>Syntrophales</taxon>
        <taxon>Syntrophaceae</taxon>
        <taxon>Syntrophus</taxon>
    </lineage>
</organism>
<dbReference type="Pfam" id="PF14450">
    <property type="entry name" value="FtsA"/>
    <property type="match status" value="2"/>
</dbReference>
<comment type="similarity">
    <text evidence="5 6">Belongs to the FtsA/MreB family.</text>
</comment>
<dbReference type="KEGG" id="sat:SYN_03127"/>
<dbReference type="NCBIfam" id="TIGR01174">
    <property type="entry name" value="ftsA"/>
    <property type="match status" value="1"/>
</dbReference>
<protein>
    <recommendedName>
        <fullName evidence="5 6">Cell division protein FtsA</fullName>
    </recommendedName>
</protein>
<dbReference type="OrthoDB" id="9810567at2"/>
<dbReference type="InterPro" id="IPR043129">
    <property type="entry name" value="ATPase_NBD"/>
</dbReference>
<keyword evidence="3 5" id="KW-0472">Membrane</keyword>
<dbReference type="AlphaFoldDB" id="Q2LR54"/>
<feature type="domain" description="SHS2" evidence="7">
    <location>
        <begin position="8"/>
        <end position="193"/>
    </location>
</feature>
<keyword evidence="9" id="KW-1185">Reference proteome</keyword>
<dbReference type="PANTHER" id="PTHR32432">
    <property type="entry name" value="CELL DIVISION PROTEIN FTSA-RELATED"/>
    <property type="match status" value="1"/>
</dbReference>
<sequence length="409" mass="43155">MGMQGNVIVGLDIGTTKTCAIVGEVTDTGIDIIGIGSHPSDGLRKGVVVNIDSTVEAIKAAVEEAERMSGCEIGSVFTGIAGGHIKAQNSLGIVAVKGREVGSEDVERAIEAAKAIAIPLDRQILHTLPQSYVVDEQDGIKDPVGMSGVRLEAKVHVVTGVVTSIQNIEKSVTRVGLDINDIVLEQLAASQAVLSDDERDLGVALLDIGGGTTNIAVFWEGSIRHTAVIPVGGNYVTSDIATGLRTPLNEAEKIKIGFGCAYAPMIPKEETIEVPSVGGREPRVVSRQILGRIIEARMEEILNMAYKEIVRSGYEDVLAAGVVLAGGTALLDGITELTEQIFNMPVRRGYPSGIGGLTDVVNSPMYATGVGLVLYGSKNLAKVVVRKGEKGKAGDDVIAKFKKWILEFF</sequence>
<dbReference type="HAMAP" id="MF_02033">
    <property type="entry name" value="FtsA"/>
    <property type="match status" value="1"/>
</dbReference>
<gene>
    <name evidence="5" type="primary">ftsA</name>
    <name evidence="8" type="ORF">SYN_03127</name>
</gene>
<evidence type="ECO:0000259" key="7">
    <source>
        <dbReference type="SMART" id="SM00842"/>
    </source>
</evidence>
<dbReference type="CDD" id="cd24048">
    <property type="entry name" value="ASKHA_NBD_FtsA"/>
    <property type="match status" value="1"/>
</dbReference>
<name>Q2LR54_SYNAS</name>
<keyword evidence="4 5" id="KW-0131">Cell cycle</keyword>
<dbReference type="PANTHER" id="PTHR32432:SF4">
    <property type="entry name" value="CELL DIVISION PROTEIN FTSA"/>
    <property type="match status" value="1"/>
</dbReference>
<dbReference type="InterPro" id="IPR050696">
    <property type="entry name" value="FtsA/MreB"/>
</dbReference>
<dbReference type="InterPro" id="IPR003494">
    <property type="entry name" value="SHS2_FtsA"/>
</dbReference>
<dbReference type="RefSeq" id="WP_011416598.1">
    <property type="nucleotide sequence ID" value="NC_007759.1"/>
</dbReference>
<dbReference type="EMBL" id="CP000252">
    <property type="protein sequence ID" value="ABC76564.1"/>
    <property type="molecule type" value="Genomic_DNA"/>
</dbReference>
<comment type="function">
    <text evidence="5 6">Cell division protein that is involved in the assembly of the Z ring. May serve as a membrane anchor for the Z ring.</text>
</comment>
<evidence type="ECO:0000256" key="1">
    <source>
        <dbReference type="ARBA" id="ARBA00022475"/>
    </source>
</evidence>
<dbReference type="GO" id="GO:0009898">
    <property type="term" value="C:cytoplasmic side of plasma membrane"/>
    <property type="evidence" value="ECO:0007669"/>
    <property type="project" value="UniProtKB-UniRule"/>
</dbReference>
<dbReference type="Proteomes" id="UP000001933">
    <property type="component" value="Chromosome"/>
</dbReference>
<evidence type="ECO:0000313" key="9">
    <source>
        <dbReference type="Proteomes" id="UP000001933"/>
    </source>
</evidence>
<dbReference type="FunCoup" id="Q2LR54">
    <property type="interactions" value="219"/>
</dbReference>
<proteinExistence type="inferred from homology"/>
<evidence type="ECO:0000313" key="8">
    <source>
        <dbReference type="EMBL" id="ABC76564.1"/>
    </source>
</evidence>
<dbReference type="GO" id="GO:0032153">
    <property type="term" value="C:cell division site"/>
    <property type="evidence" value="ECO:0007669"/>
    <property type="project" value="UniProtKB-UniRule"/>
</dbReference>
<dbReference type="PIRSF" id="PIRSF003101">
    <property type="entry name" value="FtsA"/>
    <property type="match status" value="1"/>
</dbReference>